<evidence type="ECO:0000256" key="2">
    <source>
        <dbReference type="SAM" id="SignalP"/>
    </source>
</evidence>
<feature type="region of interest" description="Disordered" evidence="1">
    <location>
        <begin position="454"/>
        <end position="510"/>
    </location>
</feature>
<feature type="chain" id="PRO_5020921519" description="Trypsin-like peptidase" evidence="2">
    <location>
        <begin position="31"/>
        <end position="510"/>
    </location>
</feature>
<dbReference type="RefSeq" id="WP_131997889.1">
    <property type="nucleotide sequence ID" value="NZ_SLWQ01000005.1"/>
</dbReference>
<sequence length="510" mass="53245">MRRSRRFIPFARSVLGVALLLAAATGQARKGEPPYSLAHPAKAGFDVAIVDVAGVDAPRRRIDADRAMRTAGSKRMRSADARPLSITPERDGRWDTLEDGSRLWRVRVRAAGATDLRFAFAHFALPRGATLHVIGAGDDYQGPYTADDATDGRFHAPIVPGDTATIELHVPAGATLDAGALELDGAGAGFRDLYERTRKDGDPGASGACNVNVACPLGDPYANEIRAVGYYEYIAADDGDYYLCSGTLVTDVPHARRNLFLTAAHCLSLAAEAQSMVVYWNYQSTQCNVLGAPAGGFFDDDQHGAVLRATRADVDVTLVELAGSPAADWNLYYAGWDASGTAPAGTIGIHHPSGDVKKITAGPAPHTIDNCIAETAPATHGTHWYAGPYTQGTTEGGSSGSGLFASVGTGGGLARHLVGTLSGGTAACSDTAPGQPNDGFDCYGKLSVAWNGPSPSSRLRDWLDPGDSGVTKADGIGQNDLSQSGNGHSSHALPPVLLQRQRANVAGAAR</sequence>
<dbReference type="InterPro" id="IPR018114">
    <property type="entry name" value="TRYPSIN_HIS"/>
</dbReference>
<dbReference type="Proteomes" id="UP000294862">
    <property type="component" value="Unassembled WGS sequence"/>
</dbReference>
<evidence type="ECO:0000313" key="4">
    <source>
        <dbReference type="Proteomes" id="UP000294862"/>
    </source>
</evidence>
<evidence type="ECO:0000313" key="3">
    <source>
        <dbReference type="EMBL" id="TCO40356.1"/>
    </source>
</evidence>
<dbReference type="EMBL" id="SLWQ01000005">
    <property type="protein sequence ID" value="TCO40356.1"/>
    <property type="molecule type" value="Genomic_DNA"/>
</dbReference>
<comment type="caution">
    <text evidence="3">The sequence shown here is derived from an EMBL/GenBank/DDBJ whole genome shotgun (WGS) entry which is preliminary data.</text>
</comment>
<dbReference type="PROSITE" id="PS00134">
    <property type="entry name" value="TRYPSIN_HIS"/>
    <property type="match status" value="1"/>
</dbReference>
<keyword evidence="2" id="KW-0732">Signal</keyword>
<accession>A0A4R2I8Q4</accession>
<keyword evidence="4" id="KW-1185">Reference proteome</keyword>
<dbReference type="Gene3D" id="2.40.10.10">
    <property type="entry name" value="Trypsin-like serine proteases"/>
    <property type="match status" value="2"/>
</dbReference>
<proteinExistence type="predicted"/>
<dbReference type="OrthoDB" id="5619888at2"/>
<name>A0A4R2I8Q4_9GAMM</name>
<reference evidence="3 4" key="1">
    <citation type="journal article" date="2015" name="Stand. Genomic Sci.">
        <title>Genomic Encyclopedia of Bacterial and Archaeal Type Strains, Phase III: the genomes of soil and plant-associated and newly described type strains.</title>
        <authorList>
            <person name="Whitman W.B."/>
            <person name="Woyke T."/>
            <person name="Klenk H.P."/>
            <person name="Zhou Y."/>
            <person name="Lilburn T.G."/>
            <person name="Beck B.J."/>
            <person name="De Vos P."/>
            <person name="Vandamme P."/>
            <person name="Eisen J.A."/>
            <person name="Garrity G."/>
            <person name="Hugenholtz P."/>
            <person name="Kyrpides N.C."/>
        </authorList>
    </citation>
    <scope>NUCLEOTIDE SEQUENCE [LARGE SCALE GENOMIC DNA]</scope>
    <source>
        <strain evidence="3 4">A3</strain>
    </source>
</reference>
<dbReference type="SUPFAM" id="SSF50494">
    <property type="entry name" value="Trypsin-like serine proteases"/>
    <property type="match status" value="1"/>
</dbReference>
<gene>
    <name evidence="3" type="ORF">EV148_105151</name>
</gene>
<protein>
    <recommendedName>
        <fullName evidence="5">Trypsin-like peptidase</fullName>
    </recommendedName>
</protein>
<organism evidence="3 4">
    <name type="scientific">Dokdonella fugitiva</name>
    <dbReference type="NCBI Taxonomy" id="328517"/>
    <lineage>
        <taxon>Bacteria</taxon>
        <taxon>Pseudomonadati</taxon>
        <taxon>Pseudomonadota</taxon>
        <taxon>Gammaproteobacteria</taxon>
        <taxon>Lysobacterales</taxon>
        <taxon>Rhodanobacteraceae</taxon>
        <taxon>Dokdonella</taxon>
    </lineage>
</organism>
<feature type="compositionally biased region" description="Polar residues" evidence="1">
    <location>
        <begin position="479"/>
        <end position="489"/>
    </location>
</feature>
<dbReference type="GO" id="GO:0006508">
    <property type="term" value="P:proteolysis"/>
    <property type="evidence" value="ECO:0007669"/>
    <property type="project" value="InterPro"/>
</dbReference>
<dbReference type="InterPro" id="IPR043504">
    <property type="entry name" value="Peptidase_S1_PA_chymotrypsin"/>
</dbReference>
<feature type="signal peptide" evidence="2">
    <location>
        <begin position="1"/>
        <end position="30"/>
    </location>
</feature>
<dbReference type="GO" id="GO:0004252">
    <property type="term" value="F:serine-type endopeptidase activity"/>
    <property type="evidence" value="ECO:0007669"/>
    <property type="project" value="InterPro"/>
</dbReference>
<dbReference type="PANTHER" id="PTHR36234">
    <property type="entry name" value="LYSYL ENDOPEPTIDASE"/>
    <property type="match status" value="1"/>
</dbReference>
<feature type="region of interest" description="Disordered" evidence="1">
    <location>
        <begin position="68"/>
        <end position="87"/>
    </location>
</feature>
<evidence type="ECO:0000256" key="1">
    <source>
        <dbReference type="SAM" id="MobiDB-lite"/>
    </source>
</evidence>
<dbReference type="PANTHER" id="PTHR36234:SF5">
    <property type="entry name" value="LYSYL ENDOPEPTIDASE"/>
    <property type="match status" value="1"/>
</dbReference>
<evidence type="ECO:0008006" key="5">
    <source>
        <dbReference type="Google" id="ProtNLM"/>
    </source>
</evidence>
<dbReference type="AlphaFoldDB" id="A0A4R2I8Q4"/>
<dbReference type="InterPro" id="IPR009003">
    <property type="entry name" value="Peptidase_S1_PA"/>
</dbReference>